<comment type="caution">
    <text evidence="2">The sequence shown here is derived from an EMBL/GenBank/DDBJ whole genome shotgun (WGS) entry which is preliminary data.</text>
</comment>
<reference evidence="2" key="1">
    <citation type="submission" date="2023-07" db="EMBL/GenBank/DDBJ databases">
        <authorList>
            <consortium name="AG Swart"/>
            <person name="Singh M."/>
            <person name="Singh A."/>
            <person name="Seah K."/>
            <person name="Emmerich C."/>
        </authorList>
    </citation>
    <scope>NUCLEOTIDE SEQUENCE</scope>
    <source>
        <strain evidence="2">DP1</strain>
    </source>
</reference>
<evidence type="ECO:0000313" key="3">
    <source>
        <dbReference type="Proteomes" id="UP001295684"/>
    </source>
</evidence>
<feature type="region of interest" description="Disordered" evidence="1">
    <location>
        <begin position="117"/>
        <end position="158"/>
    </location>
</feature>
<dbReference type="Proteomes" id="UP001295684">
    <property type="component" value="Unassembled WGS sequence"/>
</dbReference>
<protein>
    <submittedName>
        <fullName evidence="2">Uncharacterized protein</fullName>
    </submittedName>
</protein>
<feature type="region of interest" description="Disordered" evidence="1">
    <location>
        <begin position="270"/>
        <end position="289"/>
    </location>
</feature>
<feature type="region of interest" description="Disordered" evidence="1">
    <location>
        <begin position="377"/>
        <end position="512"/>
    </location>
</feature>
<feature type="compositionally biased region" description="Polar residues" evidence="1">
    <location>
        <begin position="411"/>
        <end position="428"/>
    </location>
</feature>
<organism evidence="2 3">
    <name type="scientific">Euplotes crassus</name>
    <dbReference type="NCBI Taxonomy" id="5936"/>
    <lineage>
        <taxon>Eukaryota</taxon>
        <taxon>Sar</taxon>
        <taxon>Alveolata</taxon>
        <taxon>Ciliophora</taxon>
        <taxon>Intramacronucleata</taxon>
        <taxon>Spirotrichea</taxon>
        <taxon>Hypotrichia</taxon>
        <taxon>Euplotida</taxon>
        <taxon>Euplotidae</taxon>
        <taxon>Moneuplotes</taxon>
    </lineage>
</organism>
<evidence type="ECO:0000256" key="1">
    <source>
        <dbReference type="SAM" id="MobiDB-lite"/>
    </source>
</evidence>
<accession>A0AAD1X4N6</accession>
<keyword evidence="3" id="KW-1185">Reference proteome</keyword>
<evidence type="ECO:0000313" key="2">
    <source>
        <dbReference type="EMBL" id="CAI2362923.1"/>
    </source>
</evidence>
<sequence length="541" mass="62723">MELNAHDIREVFTEILQCSEDPDLETINLRDFKKLIEGYGIELYKGVELTDEDFHECCRQLFSQLCQKNNSRLEVTGASSRKNRFKSPSRELSNTLKFSTWKSKNISSSLGRKEWVKSGKSSANKSPKNQTLTSLKKLRDDKKKAKHSSPPKELEEPKEIEHIIVEEERLDFDTFKANYTELATVRTLVQAIHERVEKNKKKKYDTLQYPKHILIDLEKPAGKENMDSTEELNDVDEYKNEIRAQTGRSIQFKTKNDIYVQNPIIRKDPKARKKWDKKEPFGVQQNSSSEDMDDLYMLQKKIQIIQEAEDDSESIQFPPQQTRGPMDYHVEETSERRKIILKTPQKHDENSQDIEEVFNSASKTRFVIINDDDQNNAVPHVAETPVRLNDINFKEQESEESGEEYSKQSHQESSTTPKNLNSDHTPISSKKAKKSKKNKKQKKEKKEKKEKKKKDKKKEKKEKKEKKKKTKTSKTADKYLIKTDDPEPDPSVQVEQAVPSQSQNDEVIEQSSQLSKKVLIKDRKNKKKQAGCCGAPGCVIF</sequence>
<feature type="compositionally biased region" description="Basic residues" evidence="1">
    <location>
        <begin position="430"/>
        <end position="472"/>
    </location>
</feature>
<proteinExistence type="predicted"/>
<gene>
    <name evidence="2" type="ORF">ECRASSUSDP1_LOCUS4253</name>
</gene>
<feature type="compositionally biased region" description="Polar residues" evidence="1">
    <location>
        <begin position="498"/>
        <end position="512"/>
    </location>
</feature>
<dbReference type="AlphaFoldDB" id="A0AAD1X4N6"/>
<dbReference type="EMBL" id="CAMPGE010004080">
    <property type="protein sequence ID" value="CAI2362923.1"/>
    <property type="molecule type" value="Genomic_DNA"/>
</dbReference>
<feature type="compositionally biased region" description="Basic and acidic residues" evidence="1">
    <location>
        <begin position="474"/>
        <end position="485"/>
    </location>
</feature>
<name>A0AAD1X4N6_EUPCR</name>
<feature type="compositionally biased region" description="Polar residues" evidence="1">
    <location>
        <begin position="119"/>
        <end position="134"/>
    </location>
</feature>